<dbReference type="Proteomes" id="UP001144036">
    <property type="component" value="Unassembled WGS sequence"/>
</dbReference>
<evidence type="ECO:0000256" key="1">
    <source>
        <dbReference type="SAM" id="Phobius"/>
    </source>
</evidence>
<evidence type="ECO:0008006" key="4">
    <source>
        <dbReference type="Google" id="ProtNLM"/>
    </source>
</evidence>
<comment type="caution">
    <text evidence="2">The sequence shown here is derived from an EMBL/GenBank/DDBJ whole genome shotgun (WGS) entry which is preliminary data.</text>
</comment>
<evidence type="ECO:0000313" key="2">
    <source>
        <dbReference type="EMBL" id="MDA0635470.1"/>
    </source>
</evidence>
<feature type="transmembrane region" description="Helical" evidence="1">
    <location>
        <begin position="233"/>
        <end position="253"/>
    </location>
</feature>
<accession>A0ABT4SE89</accession>
<feature type="transmembrane region" description="Helical" evidence="1">
    <location>
        <begin position="143"/>
        <end position="162"/>
    </location>
</feature>
<dbReference type="EMBL" id="JAPNNL010000071">
    <property type="protein sequence ID" value="MDA0635470.1"/>
    <property type="molecule type" value="Genomic_DNA"/>
</dbReference>
<feature type="transmembrane region" description="Helical" evidence="1">
    <location>
        <begin position="440"/>
        <end position="457"/>
    </location>
</feature>
<feature type="transmembrane region" description="Helical" evidence="1">
    <location>
        <begin position="207"/>
        <end position="227"/>
    </location>
</feature>
<feature type="transmembrane region" description="Helical" evidence="1">
    <location>
        <begin position="327"/>
        <end position="349"/>
    </location>
</feature>
<keyword evidence="1" id="KW-0472">Membrane</keyword>
<proteinExistence type="predicted"/>
<feature type="transmembrane region" description="Helical" evidence="1">
    <location>
        <begin position="281"/>
        <end position="307"/>
    </location>
</feature>
<keyword evidence="1" id="KW-0812">Transmembrane</keyword>
<dbReference type="RefSeq" id="WP_270156314.1">
    <property type="nucleotide sequence ID" value="NZ_JAPNNL010000071.1"/>
</dbReference>
<sequence>MRRHRFGRLAASAAVLYLAALAVVAVVDRELLWQIVTRGDALGGAPMVWWSTLVVAPVAAVQAWAYWQVLRGPERDAGPVGDRRIRLLRTLLYVSAATSMIPLTFIFMRAGSGVWWLTLPGAVMQPVIIWLFFRVLEGVVPTWWRLLVLVPGLAASLPGLALTPTYALDLVLPAWAYTIMSWGSVAWMAWMAPLLAAQARDPRWSRATVRIGVLALLVSLIQPTSVIDIYSGVSYKLMVFSLLSAVSVFGMVWEARTAHELAGTRAAPAARRPVRMPARAWPLPALAIALPLVPAAVNLAGGMPFWIGPRGEVQRVVIDMASYEAALAWVALDVLVGVGAPALLVLAAVLRRTLRLVRATILTLVLLAAAGVISAFTVTTWEGFPDDLPLYPDGLFVTGPQGELSFGISPLWYSAALLASAFLLLSLYGAAPALRMRRHVLVAGIAVTVVLGFLPSADQARGPVTTAADCAPPELWTEEEPRVLTPEEAYVCRIREGSTPLKFSDTTPDQVILAQGRRLCGVYTRNDPRELAGQRLDRGALAWVLGDICPSAAATLKTAQDAQDREYAAWKADAQRMCDSTPRHRPLIKPAERTVIRKPQWTDHGVLEAIEHLEDYDPSSLELLDRAQDNGLTAARPGHLIVLVHSDLDLCVTIETYTRRPPVETKGWDHVVEVGYASPTGTIELRDNLGEAVLPDLALKGRKGHYRIRVHYDQFPWK</sequence>
<keyword evidence="1" id="KW-1133">Transmembrane helix</keyword>
<feature type="transmembrane region" description="Helical" evidence="1">
    <location>
        <begin position="49"/>
        <end position="67"/>
    </location>
</feature>
<evidence type="ECO:0000313" key="3">
    <source>
        <dbReference type="Proteomes" id="UP001144036"/>
    </source>
</evidence>
<organism evidence="2 3">
    <name type="scientific">Nonomuraea corallina</name>
    <dbReference type="NCBI Taxonomy" id="2989783"/>
    <lineage>
        <taxon>Bacteria</taxon>
        <taxon>Bacillati</taxon>
        <taxon>Actinomycetota</taxon>
        <taxon>Actinomycetes</taxon>
        <taxon>Streptosporangiales</taxon>
        <taxon>Streptosporangiaceae</taxon>
        <taxon>Nonomuraea</taxon>
    </lineage>
</organism>
<keyword evidence="3" id="KW-1185">Reference proteome</keyword>
<name>A0ABT4SE89_9ACTN</name>
<reference evidence="2" key="1">
    <citation type="submission" date="2022-11" db="EMBL/GenBank/DDBJ databases">
        <title>Nonomuraea corallina sp. nov., a new species of the genus Nonomuraea isolated from sea side sediment in Thai sea.</title>
        <authorList>
            <person name="Ngamcharungchit C."/>
            <person name="Matsumoto A."/>
            <person name="Suriyachadkun C."/>
            <person name="Panbangred W."/>
            <person name="Inahashi Y."/>
            <person name="Intra B."/>
        </authorList>
    </citation>
    <scope>NUCLEOTIDE SEQUENCE</scope>
    <source>
        <strain evidence="2">MCN248</strain>
    </source>
</reference>
<protein>
    <recommendedName>
        <fullName evidence="4">MFS transporter</fullName>
    </recommendedName>
</protein>
<feature type="transmembrane region" description="Helical" evidence="1">
    <location>
        <begin position="404"/>
        <end position="428"/>
    </location>
</feature>
<gene>
    <name evidence="2" type="ORF">OUY22_18785</name>
</gene>
<feature type="transmembrane region" description="Helical" evidence="1">
    <location>
        <begin position="114"/>
        <end position="136"/>
    </location>
</feature>
<feature type="transmembrane region" description="Helical" evidence="1">
    <location>
        <begin position="361"/>
        <end position="384"/>
    </location>
</feature>
<feature type="transmembrane region" description="Helical" evidence="1">
    <location>
        <begin position="87"/>
        <end position="108"/>
    </location>
</feature>
<feature type="transmembrane region" description="Helical" evidence="1">
    <location>
        <begin position="174"/>
        <end position="195"/>
    </location>
</feature>